<organism evidence="5 6">
    <name type="scientific">Candidatus Kurthia intestinigallinarum</name>
    <dbReference type="NCBI Taxonomy" id="1562256"/>
    <lineage>
        <taxon>Bacteria</taxon>
        <taxon>Bacillati</taxon>
        <taxon>Bacillota</taxon>
        <taxon>Bacilli</taxon>
        <taxon>Bacillales</taxon>
        <taxon>Caryophanaceae</taxon>
        <taxon>Kurthia</taxon>
    </lineage>
</organism>
<dbReference type="Gene3D" id="3.40.630.30">
    <property type="match status" value="1"/>
</dbReference>
<dbReference type="Pfam" id="PF13302">
    <property type="entry name" value="Acetyltransf_3"/>
    <property type="match status" value="1"/>
</dbReference>
<proteinExistence type="inferred from homology"/>
<comment type="similarity">
    <text evidence="3">Belongs to the acetyltransferase family. RimJ subfamily.</text>
</comment>
<accession>A0A433RYB0</accession>
<feature type="domain" description="N-acetyltransferase" evidence="4">
    <location>
        <begin position="9"/>
        <end position="181"/>
    </location>
</feature>
<dbReference type="InterPro" id="IPR016181">
    <property type="entry name" value="Acyl_CoA_acyltransferase"/>
</dbReference>
<evidence type="ECO:0000313" key="6">
    <source>
        <dbReference type="Proteomes" id="UP000288623"/>
    </source>
</evidence>
<evidence type="ECO:0000256" key="3">
    <source>
        <dbReference type="ARBA" id="ARBA00038502"/>
    </source>
</evidence>
<gene>
    <name evidence="5" type="ORF">QI30_01385</name>
</gene>
<dbReference type="InterPro" id="IPR000182">
    <property type="entry name" value="GNAT_dom"/>
</dbReference>
<dbReference type="RefSeq" id="WP_126989164.1">
    <property type="nucleotide sequence ID" value="NZ_JTFC01000006.1"/>
</dbReference>
<keyword evidence="6" id="KW-1185">Reference proteome</keyword>
<dbReference type="EMBL" id="JTFC01000006">
    <property type="protein sequence ID" value="RUS58262.1"/>
    <property type="molecule type" value="Genomic_DNA"/>
</dbReference>
<evidence type="ECO:0000256" key="2">
    <source>
        <dbReference type="ARBA" id="ARBA00023315"/>
    </source>
</evidence>
<dbReference type="PROSITE" id="PS51186">
    <property type="entry name" value="GNAT"/>
    <property type="match status" value="1"/>
</dbReference>
<protein>
    <submittedName>
        <fullName evidence="5">Alanine acetyltransferase</fullName>
    </submittedName>
</protein>
<keyword evidence="2" id="KW-0012">Acyltransferase</keyword>
<evidence type="ECO:0000313" key="5">
    <source>
        <dbReference type="EMBL" id="RUS58262.1"/>
    </source>
</evidence>
<dbReference type="InterPro" id="IPR051531">
    <property type="entry name" value="N-acetyltransferase"/>
</dbReference>
<comment type="caution">
    <text evidence="5">The sequence shown here is derived from an EMBL/GenBank/DDBJ whole genome shotgun (WGS) entry which is preliminary data.</text>
</comment>
<dbReference type="GO" id="GO:0008999">
    <property type="term" value="F:protein-N-terminal-alanine acetyltransferase activity"/>
    <property type="evidence" value="ECO:0007669"/>
    <property type="project" value="TreeGrafter"/>
</dbReference>
<name>A0A433RYB0_9BACL</name>
<dbReference type="PANTHER" id="PTHR43792">
    <property type="entry name" value="GNAT FAMILY, PUTATIVE (AFU_ORTHOLOGUE AFUA_3G00765)-RELATED-RELATED"/>
    <property type="match status" value="1"/>
</dbReference>
<sequence>MVVLNGEQCFLRTLQEEDVRQMTELVRRNKVYWSIYEPRHPSEYYTEKIQLRKIQESIRQMQMRREFSFGIFLRGSQELIGHISIYAIKRLPFSSAFVGYSLDEAQTGKGIATEALELICRFAFEDIGIHRLEAYVSPKNVGSVRVLEKAKFDQEGLLKQLLYVNGEWEDHYMYALLEDVY</sequence>
<keyword evidence="1 5" id="KW-0808">Transferase</keyword>
<dbReference type="PANTHER" id="PTHR43792:SF8">
    <property type="entry name" value="[RIBOSOMAL PROTEIN US5]-ALANINE N-ACETYLTRANSFERASE"/>
    <property type="match status" value="1"/>
</dbReference>
<dbReference type="SUPFAM" id="SSF55729">
    <property type="entry name" value="Acyl-CoA N-acyltransferases (Nat)"/>
    <property type="match status" value="1"/>
</dbReference>
<reference evidence="5 6" key="1">
    <citation type="submission" date="2014-11" db="EMBL/GenBank/DDBJ databases">
        <title>Genome sequence and analysis of novel Kurthia sp.</title>
        <authorList>
            <person name="Lawson J.N."/>
            <person name="Gonzalez J.E."/>
            <person name="Rinauldi L."/>
            <person name="Xuan Z."/>
            <person name="Firman A."/>
            <person name="Shaddox L."/>
            <person name="Trudeau A."/>
            <person name="Shah S."/>
            <person name="Reiman D."/>
        </authorList>
    </citation>
    <scope>NUCLEOTIDE SEQUENCE [LARGE SCALE GENOMIC DNA]</scope>
    <source>
        <strain evidence="5 6">3B1D</strain>
    </source>
</reference>
<evidence type="ECO:0000259" key="4">
    <source>
        <dbReference type="PROSITE" id="PS51186"/>
    </source>
</evidence>
<dbReference type="GO" id="GO:0005737">
    <property type="term" value="C:cytoplasm"/>
    <property type="evidence" value="ECO:0007669"/>
    <property type="project" value="TreeGrafter"/>
</dbReference>
<evidence type="ECO:0000256" key="1">
    <source>
        <dbReference type="ARBA" id="ARBA00022679"/>
    </source>
</evidence>
<dbReference type="AlphaFoldDB" id="A0A433RYB0"/>
<dbReference type="OrthoDB" id="9795206at2"/>
<dbReference type="Proteomes" id="UP000288623">
    <property type="component" value="Unassembled WGS sequence"/>
</dbReference>